<organism evidence="6 7">
    <name type="scientific">Pseudoalteromonas phenolica</name>
    <dbReference type="NCBI Taxonomy" id="161398"/>
    <lineage>
        <taxon>Bacteria</taxon>
        <taxon>Pseudomonadati</taxon>
        <taxon>Pseudomonadota</taxon>
        <taxon>Gammaproteobacteria</taxon>
        <taxon>Alteromonadales</taxon>
        <taxon>Pseudoalteromonadaceae</taxon>
        <taxon>Pseudoalteromonas</taxon>
    </lineage>
</organism>
<dbReference type="PROSITE" id="PS50931">
    <property type="entry name" value="HTH_LYSR"/>
    <property type="match status" value="1"/>
</dbReference>
<dbReference type="InterPro" id="IPR000847">
    <property type="entry name" value="LysR_HTH_N"/>
</dbReference>
<dbReference type="AlphaFoldDB" id="A0A0S2K7J3"/>
<evidence type="ECO:0000313" key="6">
    <source>
        <dbReference type="EMBL" id="ALO44003.1"/>
    </source>
</evidence>
<evidence type="ECO:0000256" key="3">
    <source>
        <dbReference type="ARBA" id="ARBA00023125"/>
    </source>
</evidence>
<keyword evidence="3" id="KW-0238">DNA-binding</keyword>
<dbReference type="SUPFAM" id="SSF53850">
    <property type="entry name" value="Periplasmic binding protein-like II"/>
    <property type="match status" value="1"/>
</dbReference>
<evidence type="ECO:0000256" key="1">
    <source>
        <dbReference type="ARBA" id="ARBA00009437"/>
    </source>
</evidence>
<dbReference type="PATRIC" id="fig|161398.10.peg.3598"/>
<evidence type="ECO:0000256" key="4">
    <source>
        <dbReference type="ARBA" id="ARBA00023163"/>
    </source>
</evidence>
<dbReference type="GO" id="GO:0006351">
    <property type="term" value="P:DNA-templated transcription"/>
    <property type="evidence" value="ECO:0007669"/>
    <property type="project" value="TreeGrafter"/>
</dbReference>
<dbReference type="InterPro" id="IPR036388">
    <property type="entry name" value="WH-like_DNA-bd_sf"/>
</dbReference>
<name>A0A0S2K7J3_9GAMM</name>
<comment type="similarity">
    <text evidence="1">Belongs to the LysR transcriptional regulatory family.</text>
</comment>
<dbReference type="OrthoDB" id="9764149at2"/>
<dbReference type="GO" id="GO:0043565">
    <property type="term" value="F:sequence-specific DNA binding"/>
    <property type="evidence" value="ECO:0007669"/>
    <property type="project" value="TreeGrafter"/>
</dbReference>
<dbReference type="KEGG" id="pphe:PP2015_3529"/>
<dbReference type="PANTHER" id="PTHR30537">
    <property type="entry name" value="HTH-TYPE TRANSCRIPTIONAL REGULATOR"/>
    <property type="match status" value="1"/>
</dbReference>
<dbReference type="Proteomes" id="UP000061457">
    <property type="component" value="Chromosome II"/>
</dbReference>
<dbReference type="Gene3D" id="3.40.190.290">
    <property type="match status" value="1"/>
</dbReference>
<proteinExistence type="inferred from homology"/>
<keyword evidence="2" id="KW-0805">Transcription regulation</keyword>
<accession>A0A0S2K7J3</accession>
<dbReference type="Gene3D" id="1.10.10.10">
    <property type="entry name" value="Winged helix-like DNA-binding domain superfamily/Winged helix DNA-binding domain"/>
    <property type="match status" value="1"/>
</dbReference>
<dbReference type="InterPro" id="IPR058163">
    <property type="entry name" value="LysR-type_TF_proteobact-type"/>
</dbReference>
<evidence type="ECO:0000313" key="7">
    <source>
        <dbReference type="Proteomes" id="UP000061457"/>
    </source>
</evidence>
<evidence type="ECO:0000259" key="5">
    <source>
        <dbReference type="PROSITE" id="PS50931"/>
    </source>
</evidence>
<dbReference type="EMBL" id="CP013188">
    <property type="protein sequence ID" value="ALO44003.1"/>
    <property type="molecule type" value="Genomic_DNA"/>
</dbReference>
<protein>
    <submittedName>
        <fullName evidence="6">Bacterial regulatory helix-turn-helix, lysR family protein</fullName>
    </submittedName>
</protein>
<keyword evidence="4" id="KW-0804">Transcription</keyword>
<keyword evidence="7" id="KW-1185">Reference proteome</keyword>
<sequence>MDRVLDDLTIFCAVVKSGSLKKAAAQLNIPHSTVSRRIDNLEHQLGLKLLHRTTRAVKVSERGLNLYNDSAPMLTSLRSAITSAIEDEVSFKGKLSVSMPVRAGIDFLGAWLIDFSTLHSELKLEVALSNQNKQLVNDGIDLAFRVGPLVDSAAIAQPLWDIPYTVCCNQHFLKNHKIKSNLLTQHQLTVLPSVVVKPAEKWAFIDDKKAQRLITPNEQLTVDDLGLALHAVQTGQYMAYLPTSMLDGLKLELIDIEALKPRTRVMYAYYMGRRHAQSQIKHLIEYIKERFEAKQPA</sequence>
<evidence type="ECO:0000256" key="2">
    <source>
        <dbReference type="ARBA" id="ARBA00023015"/>
    </source>
</evidence>
<dbReference type="InterPro" id="IPR036390">
    <property type="entry name" value="WH_DNA-bd_sf"/>
</dbReference>
<dbReference type="Pfam" id="PF03466">
    <property type="entry name" value="LysR_substrate"/>
    <property type="match status" value="1"/>
</dbReference>
<dbReference type="InterPro" id="IPR005119">
    <property type="entry name" value="LysR_subst-bd"/>
</dbReference>
<reference evidence="7" key="1">
    <citation type="submission" date="2015-11" db="EMBL/GenBank/DDBJ databases">
        <authorList>
            <person name="Kim K.M."/>
        </authorList>
    </citation>
    <scope>NUCLEOTIDE SEQUENCE [LARGE SCALE GENOMIC DNA]</scope>
    <source>
        <strain evidence="7">KCTC 12086</strain>
    </source>
</reference>
<feature type="domain" description="HTH lysR-type" evidence="5">
    <location>
        <begin position="1"/>
        <end position="60"/>
    </location>
</feature>
<dbReference type="GO" id="GO:0003700">
    <property type="term" value="F:DNA-binding transcription factor activity"/>
    <property type="evidence" value="ECO:0007669"/>
    <property type="project" value="InterPro"/>
</dbReference>
<dbReference type="FunFam" id="1.10.10.10:FF:000001">
    <property type="entry name" value="LysR family transcriptional regulator"/>
    <property type="match status" value="1"/>
</dbReference>
<dbReference type="PANTHER" id="PTHR30537:SF68">
    <property type="entry name" value="TRANSCRIPTIONAL REGULATOR-RELATED"/>
    <property type="match status" value="1"/>
</dbReference>
<dbReference type="STRING" id="161398.PP2015_3529"/>
<dbReference type="SUPFAM" id="SSF46785">
    <property type="entry name" value="Winged helix' DNA-binding domain"/>
    <property type="match status" value="1"/>
</dbReference>
<dbReference type="Pfam" id="PF00126">
    <property type="entry name" value="HTH_1"/>
    <property type="match status" value="1"/>
</dbReference>
<gene>
    <name evidence="6" type="ORF">PP2015_3529</name>
</gene>